<dbReference type="InParanoid" id="A0A0H2SE53"/>
<evidence type="ECO:0000259" key="1">
    <source>
        <dbReference type="PROSITE" id="PS50904"/>
    </source>
</evidence>
<dbReference type="STRING" id="27342.A0A0H2SE53"/>
<evidence type="ECO:0000313" key="2">
    <source>
        <dbReference type="EMBL" id="KLO19988.1"/>
    </source>
</evidence>
<dbReference type="InterPro" id="IPR037365">
    <property type="entry name" value="Slowmo/Ups"/>
</dbReference>
<reference evidence="2 3" key="1">
    <citation type="submission" date="2015-04" db="EMBL/GenBank/DDBJ databases">
        <title>Complete genome sequence of Schizopora paradoxa KUC8140, a cosmopolitan wood degrader in East Asia.</title>
        <authorList>
            <consortium name="DOE Joint Genome Institute"/>
            <person name="Min B."/>
            <person name="Park H."/>
            <person name="Jang Y."/>
            <person name="Kim J.-J."/>
            <person name="Kim K.H."/>
            <person name="Pangilinan J."/>
            <person name="Lipzen A."/>
            <person name="Riley R."/>
            <person name="Grigoriev I.V."/>
            <person name="Spatafora J.W."/>
            <person name="Choi I.-G."/>
        </authorList>
    </citation>
    <scope>NUCLEOTIDE SEQUENCE [LARGE SCALE GENOMIC DNA]</scope>
    <source>
        <strain evidence="2 3">KUC8140</strain>
    </source>
</reference>
<gene>
    <name evidence="2" type="ORF">SCHPADRAFT_863687</name>
</gene>
<dbReference type="FunCoup" id="A0A0H2SE53">
    <property type="interactions" value="252"/>
</dbReference>
<proteinExistence type="predicted"/>
<dbReference type="Pfam" id="PF04707">
    <property type="entry name" value="PRELI"/>
    <property type="match status" value="1"/>
</dbReference>
<dbReference type="Proteomes" id="UP000053477">
    <property type="component" value="Unassembled WGS sequence"/>
</dbReference>
<evidence type="ECO:0000313" key="3">
    <source>
        <dbReference type="Proteomes" id="UP000053477"/>
    </source>
</evidence>
<accession>A0A0H2SE53</accession>
<dbReference type="AlphaFoldDB" id="A0A0H2SE53"/>
<dbReference type="EMBL" id="KQ085883">
    <property type="protein sequence ID" value="KLO19988.1"/>
    <property type="molecule type" value="Genomic_DNA"/>
</dbReference>
<organism evidence="2 3">
    <name type="scientific">Schizopora paradoxa</name>
    <dbReference type="NCBI Taxonomy" id="27342"/>
    <lineage>
        <taxon>Eukaryota</taxon>
        <taxon>Fungi</taxon>
        <taxon>Dikarya</taxon>
        <taxon>Basidiomycota</taxon>
        <taxon>Agaricomycotina</taxon>
        <taxon>Agaricomycetes</taxon>
        <taxon>Hymenochaetales</taxon>
        <taxon>Schizoporaceae</taxon>
        <taxon>Schizopora</taxon>
    </lineage>
</organism>
<dbReference type="InterPro" id="IPR006797">
    <property type="entry name" value="PRELI/MSF1_dom"/>
</dbReference>
<dbReference type="GO" id="GO:0005758">
    <property type="term" value="C:mitochondrial intermembrane space"/>
    <property type="evidence" value="ECO:0007669"/>
    <property type="project" value="InterPro"/>
</dbReference>
<dbReference type="PANTHER" id="PTHR11158">
    <property type="entry name" value="MSF1/PX19 RELATED"/>
    <property type="match status" value="1"/>
</dbReference>
<dbReference type="OrthoDB" id="407630at2759"/>
<protein>
    <submittedName>
        <fullName evidence="2">MSF1-domain-containing protein</fullName>
    </submittedName>
</protein>
<feature type="domain" description="PRELI/MSF1" evidence="1">
    <location>
        <begin position="1"/>
        <end position="175"/>
    </location>
</feature>
<name>A0A0H2SE53_9AGAM</name>
<keyword evidence="3" id="KW-1185">Reference proteome</keyword>
<dbReference type="PROSITE" id="PS50904">
    <property type="entry name" value="PRELI_MSF1"/>
    <property type="match status" value="1"/>
</dbReference>
<sequence length="182" mass="21254">MHYFSQAFNYSHPWSHVVIGMWHKYPNPHCTHVLTVDVLDRSVDPETGVVRTERILGCKQKAPSWITKLFGTEDAYVREVSFIDPRTQTMDVTSVNLSMSQVATCYERILYKPSPSNPRENTVFSQTAEIQARLHLWRTVSDRLEKWLAERFEQNALKGKLGFSDVLRSLWENNESQRMHLQ</sequence>